<accession>A0AC35TYI2</accession>
<organism evidence="1 2">
    <name type="scientific">Rhabditophanes sp. KR3021</name>
    <dbReference type="NCBI Taxonomy" id="114890"/>
    <lineage>
        <taxon>Eukaryota</taxon>
        <taxon>Metazoa</taxon>
        <taxon>Ecdysozoa</taxon>
        <taxon>Nematoda</taxon>
        <taxon>Chromadorea</taxon>
        <taxon>Rhabditida</taxon>
        <taxon>Tylenchina</taxon>
        <taxon>Panagrolaimomorpha</taxon>
        <taxon>Strongyloidoidea</taxon>
        <taxon>Alloionematidae</taxon>
        <taxon>Rhabditophanes</taxon>
    </lineage>
</organism>
<protein>
    <submittedName>
        <fullName evidence="2">Protein kinase domain-containing protein</fullName>
    </submittedName>
</protein>
<name>A0AC35TYI2_9BILA</name>
<dbReference type="WBParaSite" id="RSKR_0000561600.1">
    <property type="protein sequence ID" value="RSKR_0000561600.1"/>
    <property type="gene ID" value="RSKR_0000561600"/>
</dbReference>
<sequence>MKTDYEFLEAIGKGSYANVFSAVIIKTGENVAIKQLFVSNNIEKQKEILREAMIMKECSNHNNIIRFIDVFSSHSSFSIVMELAPWNLRDIICDINKPMNDNFVRTIFQQIIYGLQYLHEEKSVIHCDIKPENILIKTSSKEGMSELTVKIADFGQASLSNKHMRNNNVGTRWYRSPELLLGSQNYDSSIDLWSFGSILAEYYTGLPIFNGITDLEQIYLIINILGLPDTNEYKEWNLLPDVKKLSFFENNEVSHLEEHISCAPPQVIEILKSLLQINPNKRKTTTELLKNPFFAWPLNYFKIHYKFKKVIAPKLVHNNFIFTNSK</sequence>
<dbReference type="Proteomes" id="UP000095286">
    <property type="component" value="Unplaced"/>
</dbReference>
<proteinExistence type="predicted"/>
<evidence type="ECO:0000313" key="1">
    <source>
        <dbReference type="Proteomes" id="UP000095286"/>
    </source>
</evidence>
<reference evidence="2" key="1">
    <citation type="submission" date="2016-11" db="UniProtKB">
        <authorList>
            <consortium name="WormBaseParasite"/>
        </authorList>
    </citation>
    <scope>IDENTIFICATION</scope>
    <source>
        <strain evidence="2">KR3021</strain>
    </source>
</reference>
<evidence type="ECO:0000313" key="2">
    <source>
        <dbReference type="WBParaSite" id="RSKR_0000561600.1"/>
    </source>
</evidence>